<dbReference type="EMBL" id="KB320530">
    <property type="protein sequence ID" value="ELW69419.1"/>
    <property type="molecule type" value="Genomic_DNA"/>
</dbReference>
<dbReference type="InterPro" id="IPR048288">
    <property type="entry name" value="PDCD10_N"/>
</dbReference>
<evidence type="ECO:0000313" key="14">
    <source>
        <dbReference type="Proteomes" id="UP000011518"/>
    </source>
</evidence>
<dbReference type="GO" id="GO:0019901">
    <property type="term" value="F:protein kinase binding"/>
    <property type="evidence" value="ECO:0007669"/>
    <property type="project" value="TreeGrafter"/>
</dbReference>
<keyword evidence="6" id="KW-0963">Cytoplasm</keyword>
<gene>
    <name evidence="13" type="ORF">TREES_T100016783</name>
</gene>
<evidence type="ECO:0000256" key="3">
    <source>
        <dbReference type="ARBA" id="ARBA00004496"/>
    </source>
</evidence>
<dbReference type="GO" id="GO:0090443">
    <property type="term" value="C:FAR/SIN/STRIPAK complex"/>
    <property type="evidence" value="ECO:0007669"/>
    <property type="project" value="TreeGrafter"/>
</dbReference>
<feature type="compositionally biased region" description="Pro residues" evidence="11">
    <location>
        <begin position="17"/>
        <end position="28"/>
    </location>
</feature>
<evidence type="ECO:0000256" key="9">
    <source>
        <dbReference type="ARBA" id="ARBA00023034"/>
    </source>
</evidence>
<keyword evidence="14" id="KW-1185">Reference proteome</keyword>
<dbReference type="InParanoid" id="L9L3T7"/>
<evidence type="ECO:0000256" key="8">
    <source>
        <dbReference type="ARBA" id="ARBA00022703"/>
    </source>
</evidence>
<evidence type="ECO:0000259" key="12">
    <source>
        <dbReference type="Pfam" id="PF20929"/>
    </source>
</evidence>
<reference evidence="14" key="1">
    <citation type="submission" date="2012-07" db="EMBL/GenBank/DDBJ databases">
        <title>Genome of the Chinese tree shrew, a rising model animal genetically related to primates.</title>
        <authorList>
            <person name="Zhang G."/>
            <person name="Fan Y."/>
            <person name="Yao Y."/>
            <person name="Huang Z."/>
        </authorList>
    </citation>
    <scope>NUCLEOTIDE SEQUENCE [LARGE SCALE GENOMIC DNA]</scope>
</reference>
<dbReference type="STRING" id="246437.L9L3T7"/>
<evidence type="ECO:0000256" key="1">
    <source>
        <dbReference type="ARBA" id="ARBA00004255"/>
    </source>
</evidence>
<dbReference type="GO" id="GO:0001525">
    <property type="term" value="P:angiogenesis"/>
    <property type="evidence" value="ECO:0007669"/>
    <property type="project" value="UniProtKB-KW"/>
</dbReference>
<sequence length="253" mass="28014">MSPLLAQRLCREKGPRLPIPTLPAPFRSPRPSLQRTQKCSQPWAPSSRGGKPAICGETVSVSERCGPGSRTRGSGLEQQDPDPGRESSWAERGRARKEPPLPARSASQLQPEEKSEPFLQLPRDWAPSPGSPPPPARHSAAPHSSLPDAALQELASPVGFWMRMTMEEMKNKAETTSMVSMFLYAVTYPVFNELERVNLSAAQTLRAAFIKFERKNPGLTQDIIMKILEKKSVEVNFIESLLRVAADDVEVYD</sequence>
<organism evidence="13 14">
    <name type="scientific">Tupaia chinensis</name>
    <name type="common">Chinese tree shrew</name>
    <name type="synonym">Tupaia belangeri chinensis</name>
    <dbReference type="NCBI Taxonomy" id="246437"/>
    <lineage>
        <taxon>Eukaryota</taxon>
        <taxon>Metazoa</taxon>
        <taxon>Chordata</taxon>
        <taxon>Craniata</taxon>
        <taxon>Vertebrata</taxon>
        <taxon>Euteleostomi</taxon>
        <taxon>Mammalia</taxon>
        <taxon>Eutheria</taxon>
        <taxon>Euarchontoglires</taxon>
        <taxon>Scandentia</taxon>
        <taxon>Tupaiidae</taxon>
        <taxon>Tupaia</taxon>
    </lineage>
</organism>
<dbReference type="Proteomes" id="UP000011518">
    <property type="component" value="Unassembled WGS sequence"/>
</dbReference>
<reference evidence="14" key="2">
    <citation type="journal article" date="2013" name="Nat. Commun.">
        <title>Genome of the Chinese tree shrew.</title>
        <authorList>
            <person name="Fan Y."/>
            <person name="Huang Z.Y."/>
            <person name="Cao C.C."/>
            <person name="Chen C.S."/>
            <person name="Chen Y.X."/>
            <person name="Fan D.D."/>
            <person name="He J."/>
            <person name="Hou H.L."/>
            <person name="Hu L."/>
            <person name="Hu X.T."/>
            <person name="Jiang X.T."/>
            <person name="Lai R."/>
            <person name="Lang Y.S."/>
            <person name="Liang B."/>
            <person name="Liao S.G."/>
            <person name="Mu D."/>
            <person name="Ma Y.Y."/>
            <person name="Niu Y.Y."/>
            <person name="Sun X.Q."/>
            <person name="Xia J.Q."/>
            <person name="Xiao J."/>
            <person name="Xiong Z.Q."/>
            <person name="Xu L."/>
            <person name="Yang L."/>
            <person name="Zhang Y."/>
            <person name="Zhao W."/>
            <person name="Zhao X.D."/>
            <person name="Zheng Y.T."/>
            <person name="Zhou J.M."/>
            <person name="Zhu Y.B."/>
            <person name="Zhang G.J."/>
            <person name="Wang J."/>
            <person name="Yao Y.G."/>
        </authorList>
    </citation>
    <scope>NUCLEOTIDE SEQUENCE [LARGE SCALE GENOMIC DNA]</scope>
</reference>
<keyword evidence="5" id="KW-1003">Cell membrane</keyword>
<evidence type="ECO:0000256" key="5">
    <source>
        <dbReference type="ARBA" id="ARBA00022475"/>
    </source>
</evidence>
<feature type="region of interest" description="Disordered" evidence="11">
    <location>
        <begin position="1"/>
        <end position="144"/>
    </location>
</feature>
<keyword evidence="7" id="KW-0037">Angiogenesis</keyword>
<dbReference type="Gene3D" id="1.10.12.70">
    <property type="match status" value="1"/>
</dbReference>
<protein>
    <submittedName>
        <fullName evidence="13">Programmed cell death protein 10</fullName>
    </submittedName>
</protein>
<dbReference type="Pfam" id="PF20929">
    <property type="entry name" value="PDCD10_N"/>
    <property type="match status" value="1"/>
</dbReference>
<evidence type="ECO:0000256" key="6">
    <source>
        <dbReference type="ARBA" id="ARBA00022490"/>
    </source>
</evidence>
<keyword evidence="10" id="KW-0472">Membrane</keyword>
<dbReference type="AlphaFoldDB" id="L9L3T7"/>
<name>L9L3T7_TUPCH</name>
<evidence type="ECO:0000256" key="2">
    <source>
        <dbReference type="ARBA" id="ARBA00004413"/>
    </source>
</evidence>
<feature type="compositionally biased region" description="Basic and acidic residues" evidence="11">
    <location>
        <begin position="82"/>
        <end position="99"/>
    </location>
</feature>
<proteinExistence type="inferred from homology"/>
<dbReference type="GO" id="GO:0006915">
    <property type="term" value="P:apoptotic process"/>
    <property type="evidence" value="ECO:0007669"/>
    <property type="project" value="UniProtKB-KW"/>
</dbReference>
<evidence type="ECO:0000256" key="10">
    <source>
        <dbReference type="ARBA" id="ARBA00023136"/>
    </source>
</evidence>
<keyword evidence="9" id="KW-0333">Golgi apparatus</keyword>
<comment type="subcellular location">
    <subcellularLocation>
        <location evidence="2">Cell membrane</location>
        <topology evidence="2">Peripheral membrane protein</topology>
        <orientation evidence="2">Cytoplasmic side</orientation>
    </subcellularLocation>
    <subcellularLocation>
        <location evidence="3">Cytoplasm</location>
    </subcellularLocation>
    <subcellularLocation>
        <location evidence="1">Golgi apparatus membrane</location>
        <topology evidence="1">Peripheral membrane protein</topology>
        <orientation evidence="1">Cytoplasmic side</orientation>
    </subcellularLocation>
</comment>
<evidence type="ECO:0000256" key="11">
    <source>
        <dbReference type="SAM" id="MobiDB-lite"/>
    </source>
</evidence>
<evidence type="ECO:0000256" key="4">
    <source>
        <dbReference type="ARBA" id="ARBA00009181"/>
    </source>
</evidence>
<feature type="compositionally biased region" description="Polar residues" evidence="11">
    <location>
        <begin position="31"/>
        <end position="44"/>
    </location>
</feature>
<dbReference type="GO" id="GO:1903358">
    <property type="term" value="P:regulation of Golgi organization"/>
    <property type="evidence" value="ECO:0007669"/>
    <property type="project" value="TreeGrafter"/>
</dbReference>
<dbReference type="InterPro" id="IPR046409">
    <property type="entry name" value="PDC10_dimerisation_sf"/>
</dbReference>
<dbReference type="PANTHER" id="PTHR13250:SF1">
    <property type="entry name" value="PROGRAMMED CELL DEATH PROTEIN 10"/>
    <property type="match status" value="1"/>
</dbReference>
<keyword evidence="8" id="KW-0053">Apoptosis</keyword>
<dbReference type="GO" id="GO:0005886">
    <property type="term" value="C:plasma membrane"/>
    <property type="evidence" value="ECO:0007669"/>
    <property type="project" value="UniProtKB-SubCell"/>
</dbReference>
<evidence type="ECO:0000256" key="7">
    <source>
        <dbReference type="ARBA" id="ARBA00022657"/>
    </source>
</evidence>
<comment type="similarity">
    <text evidence="4">Belongs to the PDCD10 family.</text>
</comment>
<accession>L9L3T7</accession>
<dbReference type="InterPro" id="IPR009652">
    <property type="entry name" value="PDCD10"/>
</dbReference>
<evidence type="ECO:0000313" key="13">
    <source>
        <dbReference type="EMBL" id="ELW69419.1"/>
    </source>
</evidence>
<dbReference type="GO" id="GO:0000139">
    <property type="term" value="C:Golgi membrane"/>
    <property type="evidence" value="ECO:0007669"/>
    <property type="project" value="UniProtKB-SubCell"/>
</dbReference>
<feature type="domain" description="Programmed cell death protein 10 dimerisation" evidence="12">
    <location>
        <begin position="176"/>
        <end position="233"/>
    </location>
</feature>
<dbReference type="PANTHER" id="PTHR13250">
    <property type="entry name" value="TF-1 CELL APOPTOSIS RELATED PROTEIN-15"/>
    <property type="match status" value="1"/>
</dbReference>